<dbReference type="InterPro" id="IPR047202">
    <property type="entry name" value="Lipocalin_Blc-like_dom"/>
</dbReference>
<sequence>MQRTMRNRVANPPWSPLYMALGVAAVLMMHGCAVSPPTIKPVKQVDLQRFMGDWYVIGNIPTRPERNAFNAVESYSLKPDGTIDTRFRYRDGGFDGPLKTMNPTGTVVPGTSNAVWGMQFIWPVKAEYVIVDIDRDYQLTIIGRSDRDYAWIMARTPSVPEPVYQAAVTQLKTLGYAVDKLRRVPQQWPEDAGTAAGR</sequence>
<dbReference type="InterPro" id="IPR022272">
    <property type="entry name" value="Lipocalin_CS"/>
</dbReference>
<keyword evidence="2" id="KW-0472">Membrane</keyword>
<dbReference type="Gene3D" id="2.40.128.20">
    <property type="match status" value="1"/>
</dbReference>
<dbReference type="PANTHER" id="PTHR10612:SF34">
    <property type="entry name" value="APOLIPOPROTEIN D"/>
    <property type="match status" value="1"/>
</dbReference>
<evidence type="ECO:0000256" key="2">
    <source>
        <dbReference type="PIRNR" id="PIRNR036893"/>
    </source>
</evidence>
<dbReference type="GO" id="GO:0008289">
    <property type="term" value="F:lipid binding"/>
    <property type="evidence" value="ECO:0007669"/>
    <property type="project" value="UniProtKB-UniRule"/>
</dbReference>
<feature type="domain" description="Lipocalin/cytosolic fatty-acid binding" evidence="4">
    <location>
        <begin position="45"/>
        <end position="186"/>
    </location>
</feature>
<gene>
    <name evidence="5" type="primary">blc_2</name>
    <name evidence="5" type="ORF">VVAX_03872</name>
</gene>
<evidence type="ECO:0000259" key="4">
    <source>
        <dbReference type="Pfam" id="PF08212"/>
    </source>
</evidence>
<protein>
    <recommendedName>
        <fullName evidence="2">Outer membrane lipoprotein Blc</fullName>
    </recommendedName>
</protein>
<dbReference type="GO" id="GO:0009279">
    <property type="term" value="C:cell outer membrane"/>
    <property type="evidence" value="ECO:0007669"/>
    <property type="project" value="UniProtKB-SubCell"/>
</dbReference>
<dbReference type="EMBL" id="LR743507">
    <property type="protein sequence ID" value="CAA2106705.1"/>
    <property type="molecule type" value="Genomic_DNA"/>
</dbReference>
<feature type="lipid moiety-binding region" description="N-palmitoyl cysteine" evidence="3">
    <location>
        <position position="32"/>
    </location>
</feature>
<dbReference type="PIRSF" id="PIRSF036893">
    <property type="entry name" value="Lipocalin_ApoD"/>
    <property type="match status" value="1"/>
</dbReference>
<evidence type="ECO:0000256" key="1">
    <source>
        <dbReference type="ARBA" id="ARBA00006889"/>
    </source>
</evidence>
<keyword evidence="2" id="KW-0446">Lipid-binding</keyword>
<keyword evidence="2 3" id="KW-0449">Lipoprotein</keyword>
<organism evidence="5">
    <name type="scientific">Variovorax paradoxus</name>
    <dbReference type="NCBI Taxonomy" id="34073"/>
    <lineage>
        <taxon>Bacteria</taxon>
        <taxon>Pseudomonadati</taxon>
        <taxon>Pseudomonadota</taxon>
        <taxon>Betaproteobacteria</taxon>
        <taxon>Burkholderiales</taxon>
        <taxon>Comamonadaceae</taxon>
        <taxon>Variovorax</taxon>
    </lineage>
</organism>
<comment type="similarity">
    <text evidence="1 2">Belongs to the calycin superfamily. Lipocalin family.</text>
</comment>
<reference evidence="5" key="1">
    <citation type="submission" date="2019-12" db="EMBL/GenBank/DDBJ databases">
        <authorList>
            <person name="Cremers G."/>
        </authorList>
    </citation>
    <scope>NUCLEOTIDE SEQUENCE</scope>
    <source>
        <strain evidence="5">Vvax</strain>
    </source>
</reference>
<keyword evidence="3" id="KW-0564">Palmitate</keyword>
<comment type="subcellular location">
    <subcellularLocation>
        <location evidence="2">Cell outer membrane</location>
    </subcellularLocation>
</comment>
<proteinExistence type="inferred from homology"/>
<dbReference type="InterPro" id="IPR002446">
    <property type="entry name" value="Lipocalin_bac"/>
</dbReference>
<dbReference type="InterPro" id="IPR000566">
    <property type="entry name" value="Lipocln_cytosolic_FA-bd_dom"/>
</dbReference>
<dbReference type="Pfam" id="PF08212">
    <property type="entry name" value="Lipocalin_2"/>
    <property type="match status" value="1"/>
</dbReference>
<dbReference type="CDD" id="cd19438">
    <property type="entry name" value="lipocalin_Blc-like"/>
    <property type="match status" value="1"/>
</dbReference>
<dbReference type="PROSITE" id="PS00213">
    <property type="entry name" value="LIPOCALIN"/>
    <property type="match status" value="1"/>
</dbReference>
<name>A0A679J6X5_VARPD</name>
<accession>A0A679J6X5</accession>
<dbReference type="PRINTS" id="PR01171">
    <property type="entry name" value="BCTLIPOCALIN"/>
</dbReference>
<dbReference type="InterPro" id="IPR012674">
    <property type="entry name" value="Calycin"/>
</dbReference>
<comment type="subunit">
    <text evidence="2">Homodimer.</text>
</comment>
<dbReference type="AlphaFoldDB" id="A0A679J6X5"/>
<comment type="function">
    <text evidence="2">Involved in the storage or transport of lipids necessary for membrane maintenance under stressful conditions. Displays a binding preference for lysophospholipids.</text>
</comment>
<dbReference type="InterPro" id="IPR022271">
    <property type="entry name" value="Lipocalin_ApoD"/>
</dbReference>
<feature type="lipid moiety-binding region" description="S-diacylglycerol cysteine" evidence="3">
    <location>
        <position position="32"/>
    </location>
</feature>
<evidence type="ECO:0000256" key="3">
    <source>
        <dbReference type="PIRSR" id="PIRSR036893-52"/>
    </source>
</evidence>
<dbReference type="SUPFAM" id="SSF50814">
    <property type="entry name" value="Lipocalins"/>
    <property type="match status" value="1"/>
</dbReference>
<evidence type="ECO:0000313" key="5">
    <source>
        <dbReference type="EMBL" id="CAA2106705.1"/>
    </source>
</evidence>
<dbReference type="PANTHER" id="PTHR10612">
    <property type="entry name" value="APOLIPOPROTEIN D"/>
    <property type="match status" value="1"/>
</dbReference>
<keyword evidence="2" id="KW-0998">Cell outer membrane</keyword>
<dbReference type="GO" id="GO:0006950">
    <property type="term" value="P:response to stress"/>
    <property type="evidence" value="ECO:0007669"/>
    <property type="project" value="UniProtKB-ARBA"/>
</dbReference>